<reference evidence="6" key="1">
    <citation type="submission" date="2016-10" db="EMBL/GenBank/DDBJ databases">
        <authorList>
            <person name="Varghese N."/>
            <person name="Submissions S."/>
        </authorList>
    </citation>
    <scope>NUCLEOTIDE SEQUENCE [LARGE SCALE GENOMIC DNA]</scope>
    <source>
        <strain evidence="6">DSM 45722</strain>
    </source>
</reference>
<dbReference type="SMART" id="SM00052">
    <property type="entry name" value="EAL"/>
    <property type="match status" value="1"/>
</dbReference>
<dbReference type="SUPFAM" id="SSF55785">
    <property type="entry name" value="PYP-like sensor domain (PAS domain)"/>
    <property type="match status" value="1"/>
</dbReference>
<dbReference type="Pfam" id="PF00990">
    <property type="entry name" value="GGDEF"/>
    <property type="match status" value="1"/>
</dbReference>
<dbReference type="PROSITE" id="PS50887">
    <property type="entry name" value="GGDEF"/>
    <property type="match status" value="1"/>
</dbReference>
<evidence type="ECO:0000259" key="4">
    <source>
        <dbReference type="PROSITE" id="PS50887"/>
    </source>
</evidence>
<gene>
    <name evidence="5" type="ORF">SAMN03159343_1609</name>
</gene>
<accession>A0A1G4XWK4</accession>
<feature type="domain" description="GGDEF" evidence="4">
    <location>
        <begin position="569"/>
        <end position="716"/>
    </location>
</feature>
<proteinExistence type="predicted"/>
<feature type="domain" description="EAL" evidence="3">
    <location>
        <begin position="125"/>
        <end position="376"/>
    </location>
</feature>
<dbReference type="Gene3D" id="3.20.20.450">
    <property type="entry name" value="EAL domain"/>
    <property type="match status" value="1"/>
</dbReference>
<dbReference type="InterPro" id="IPR000014">
    <property type="entry name" value="PAS"/>
</dbReference>
<dbReference type="InterPro" id="IPR052155">
    <property type="entry name" value="Biofilm_reg_signaling"/>
</dbReference>
<dbReference type="CDD" id="cd00130">
    <property type="entry name" value="PAS"/>
    <property type="match status" value="1"/>
</dbReference>
<dbReference type="EMBL" id="FMUH01000002">
    <property type="protein sequence ID" value="SCX45533.1"/>
    <property type="molecule type" value="Genomic_DNA"/>
</dbReference>
<dbReference type="InterPro" id="IPR043128">
    <property type="entry name" value="Rev_trsase/Diguanyl_cyclase"/>
</dbReference>
<dbReference type="NCBIfam" id="TIGR00254">
    <property type="entry name" value="GGDEF"/>
    <property type="match status" value="1"/>
</dbReference>
<name>A0A1G4XWK4_9ACTN</name>
<dbReference type="CDD" id="cd01949">
    <property type="entry name" value="GGDEF"/>
    <property type="match status" value="1"/>
</dbReference>
<dbReference type="Gene3D" id="3.30.450.20">
    <property type="entry name" value="PAS domain"/>
    <property type="match status" value="1"/>
</dbReference>
<dbReference type="AlphaFoldDB" id="A0A1G4XWK4"/>
<dbReference type="Proteomes" id="UP000198981">
    <property type="component" value="Unassembled WGS sequence"/>
</dbReference>
<dbReference type="Pfam" id="PF00563">
    <property type="entry name" value="EAL"/>
    <property type="match status" value="1"/>
</dbReference>
<dbReference type="InterPro" id="IPR000160">
    <property type="entry name" value="GGDEF_dom"/>
</dbReference>
<dbReference type="NCBIfam" id="TIGR00229">
    <property type="entry name" value="sensory_box"/>
    <property type="match status" value="1"/>
</dbReference>
<dbReference type="OrthoDB" id="23692at2"/>
<dbReference type="PROSITE" id="PS50883">
    <property type="entry name" value="EAL"/>
    <property type="match status" value="1"/>
</dbReference>
<dbReference type="InterPro" id="IPR035919">
    <property type="entry name" value="EAL_sf"/>
</dbReference>
<sequence>MPKQSVLPSRTTGRSSVSRCAGCLCTTPTTPCSTRRVLLSSRVAHSLATVRSIARRRGTPLTALAPGLLEARGDDLEALVTEAAAALSSVEAAEVRCLLTGVEGTGPDLLAQALTAPSLGSAAARLRHADLVPLFADEPGRFHAEYQRIVRLGDGGTLGHEALLRATAVDGSRIMPDQLFPAADEAGWTHVLDRVGRTTAIRDAGPWLADDLLFINFVPTSIYRPEVCLQTTERAAAEAGLRMDQLVFEVTEGHVIEDVDHLDRVFAHYRERGCRVALDDLGSGWSSLALLVRLQPDIVKLERAIVQALPGPAARAVVQAVVDITHSYGGLVLAEGVETEQQAAIARELGCDLGQGWLWGRPVRPELPAPAGTALPAGGPDPSWPDAAVAVDPHAAPEAPEPPPVPEPGSGAAELLVRAVGLTGSSVVVVDATAPDMPIVYVNAAFTEQTGYSAAESLGRNCRFLQGPGTDRDTLDDVADALAAGRPFRATLLNARKDGSTWWNELHLSPLHDAAGRLTHYVGFQHDVSDRVVAEEALRERAGTDPLTGTANRTALLTELDRQVHVPGVGPVVLFVDLDGFKGVNDRFGHAAGDSVLRIVADRLRQVVRSRDLLARLGGDEFVVVLADVDQPADDGPASALAAGLAAAHRVAADVQRVLADPVELLPHGSVVVGASVGVAIHPADGETALELLRAADLQMYRAKARRAQGLSATPG</sequence>
<evidence type="ECO:0000259" key="1">
    <source>
        <dbReference type="PROSITE" id="PS50112"/>
    </source>
</evidence>
<feature type="domain" description="PAS" evidence="1">
    <location>
        <begin position="412"/>
        <end position="461"/>
    </location>
</feature>
<dbReference type="PROSITE" id="PS50113">
    <property type="entry name" value="PAC"/>
    <property type="match status" value="1"/>
</dbReference>
<organism evidence="5 6">
    <name type="scientific">Klenkia marina</name>
    <dbReference type="NCBI Taxonomy" id="1960309"/>
    <lineage>
        <taxon>Bacteria</taxon>
        <taxon>Bacillati</taxon>
        <taxon>Actinomycetota</taxon>
        <taxon>Actinomycetes</taxon>
        <taxon>Geodermatophilales</taxon>
        <taxon>Geodermatophilaceae</taxon>
        <taxon>Klenkia</taxon>
    </lineage>
</organism>
<dbReference type="CDD" id="cd01948">
    <property type="entry name" value="EAL"/>
    <property type="match status" value="1"/>
</dbReference>
<dbReference type="InterPro" id="IPR029787">
    <property type="entry name" value="Nucleotide_cyclase"/>
</dbReference>
<dbReference type="STRING" id="1960309.SAMN03159343_1609"/>
<dbReference type="InterPro" id="IPR000700">
    <property type="entry name" value="PAS-assoc_C"/>
</dbReference>
<dbReference type="SMART" id="SM00267">
    <property type="entry name" value="GGDEF"/>
    <property type="match status" value="1"/>
</dbReference>
<dbReference type="PANTHER" id="PTHR44757:SF2">
    <property type="entry name" value="BIOFILM ARCHITECTURE MAINTENANCE PROTEIN MBAA"/>
    <property type="match status" value="1"/>
</dbReference>
<dbReference type="SUPFAM" id="SSF55073">
    <property type="entry name" value="Nucleotide cyclase"/>
    <property type="match status" value="1"/>
</dbReference>
<dbReference type="PANTHER" id="PTHR44757">
    <property type="entry name" value="DIGUANYLATE CYCLASE DGCP"/>
    <property type="match status" value="1"/>
</dbReference>
<dbReference type="PROSITE" id="PS50112">
    <property type="entry name" value="PAS"/>
    <property type="match status" value="1"/>
</dbReference>
<evidence type="ECO:0000259" key="2">
    <source>
        <dbReference type="PROSITE" id="PS50113"/>
    </source>
</evidence>
<evidence type="ECO:0000259" key="3">
    <source>
        <dbReference type="PROSITE" id="PS50883"/>
    </source>
</evidence>
<protein>
    <submittedName>
        <fullName evidence="5">PAS domain S-box-containing protein/diguanylate cyclase (GGDEF) domain-containing protein</fullName>
    </submittedName>
</protein>
<feature type="domain" description="PAC" evidence="2">
    <location>
        <begin position="486"/>
        <end position="540"/>
    </location>
</feature>
<evidence type="ECO:0000313" key="6">
    <source>
        <dbReference type="Proteomes" id="UP000198981"/>
    </source>
</evidence>
<dbReference type="InterPro" id="IPR001610">
    <property type="entry name" value="PAC"/>
</dbReference>
<dbReference type="InterPro" id="IPR035965">
    <property type="entry name" value="PAS-like_dom_sf"/>
</dbReference>
<dbReference type="Gene3D" id="3.30.70.270">
    <property type="match status" value="1"/>
</dbReference>
<dbReference type="SMART" id="SM00086">
    <property type="entry name" value="PAC"/>
    <property type="match status" value="1"/>
</dbReference>
<dbReference type="SUPFAM" id="SSF141868">
    <property type="entry name" value="EAL domain-like"/>
    <property type="match status" value="1"/>
</dbReference>
<dbReference type="InterPro" id="IPR001633">
    <property type="entry name" value="EAL_dom"/>
</dbReference>
<dbReference type="Pfam" id="PF13426">
    <property type="entry name" value="PAS_9"/>
    <property type="match status" value="1"/>
</dbReference>
<keyword evidence="6" id="KW-1185">Reference proteome</keyword>
<evidence type="ECO:0000313" key="5">
    <source>
        <dbReference type="EMBL" id="SCX45533.1"/>
    </source>
</evidence>